<comment type="caution">
    <text evidence="3">The sequence shown here is derived from an EMBL/GenBank/DDBJ whole genome shotgun (WGS) entry which is preliminary data.</text>
</comment>
<protein>
    <recommendedName>
        <fullName evidence="2">PF03932 family protein CutC</fullName>
    </recommendedName>
</protein>
<reference evidence="3 4" key="1">
    <citation type="submission" date="2019-02" db="EMBL/GenBank/DDBJ databases">
        <title>Pedobacter sp. RP-3-11 sp. nov., isolated from Arctic soil.</title>
        <authorList>
            <person name="Dahal R.H."/>
        </authorList>
    </citation>
    <scope>NUCLEOTIDE SEQUENCE [LARGE SCALE GENOMIC DNA]</scope>
    <source>
        <strain evidence="3 4">RP-3-11</strain>
    </source>
</reference>
<dbReference type="HAMAP" id="MF_00795">
    <property type="entry name" value="CutC"/>
    <property type="match status" value="1"/>
</dbReference>
<accession>A0A4R0NJ13</accession>
<dbReference type="RefSeq" id="WP_131562282.1">
    <property type="nucleotide sequence ID" value="NZ_SJSN01000021.1"/>
</dbReference>
<gene>
    <name evidence="2" type="primary">cutC</name>
    <name evidence="3" type="ORF">EZ449_20060</name>
</gene>
<dbReference type="FunFam" id="3.20.20.380:FF:000001">
    <property type="entry name" value="Copper homeostasis protein CutC"/>
    <property type="match status" value="1"/>
</dbReference>
<evidence type="ECO:0000256" key="1">
    <source>
        <dbReference type="ARBA" id="ARBA00007768"/>
    </source>
</evidence>
<dbReference type="PANTHER" id="PTHR12598:SF0">
    <property type="entry name" value="COPPER HOMEOSTASIS PROTEIN CUTC HOMOLOG"/>
    <property type="match status" value="1"/>
</dbReference>
<comment type="caution">
    <text evidence="2">Once thought to be involved in copper homeostasis, experiments in E.coli have shown this is not the case.</text>
</comment>
<dbReference type="GO" id="GO:0005737">
    <property type="term" value="C:cytoplasm"/>
    <property type="evidence" value="ECO:0007669"/>
    <property type="project" value="UniProtKB-SubCell"/>
</dbReference>
<organism evidence="3 4">
    <name type="scientific">Pedobacter frigidisoli</name>
    <dbReference type="NCBI Taxonomy" id="2530455"/>
    <lineage>
        <taxon>Bacteria</taxon>
        <taxon>Pseudomonadati</taxon>
        <taxon>Bacteroidota</taxon>
        <taxon>Sphingobacteriia</taxon>
        <taxon>Sphingobacteriales</taxon>
        <taxon>Sphingobacteriaceae</taxon>
        <taxon>Pedobacter</taxon>
    </lineage>
</organism>
<dbReference type="Proteomes" id="UP000291485">
    <property type="component" value="Unassembled WGS sequence"/>
</dbReference>
<keyword evidence="2" id="KW-0963">Cytoplasm</keyword>
<dbReference type="EMBL" id="SJSN01000021">
    <property type="protein sequence ID" value="TCD00662.1"/>
    <property type="molecule type" value="Genomic_DNA"/>
</dbReference>
<dbReference type="Gene3D" id="3.20.20.380">
    <property type="entry name" value="Copper homeostasis (CutC) domain"/>
    <property type="match status" value="1"/>
</dbReference>
<dbReference type="Pfam" id="PF03932">
    <property type="entry name" value="CutC"/>
    <property type="match status" value="1"/>
</dbReference>
<dbReference type="PANTHER" id="PTHR12598">
    <property type="entry name" value="COPPER HOMEOSTASIS PROTEIN CUTC"/>
    <property type="match status" value="1"/>
</dbReference>
<evidence type="ECO:0000313" key="4">
    <source>
        <dbReference type="Proteomes" id="UP000291485"/>
    </source>
</evidence>
<dbReference type="AlphaFoldDB" id="A0A4R0NJ13"/>
<evidence type="ECO:0000313" key="3">
    <source>
        <dbReference type="EMBL" id="TCD00662.1"/>
    </source>
</evidence>
<keyword evidence="4" id="KW-1185">Reference proteome</keyword>
<dbReference type="InterPro" id="IPR036822">
    <property type="entry name" value="CutC-like_dom_sf"/>
</dbReference>
<dbReference type="OrthoDB" id="9815677at2"/>
<comment type="subcellular location">
    <subcellularLocation>
        <location evidence="2">Cytoplasm</location>
    </subcellularLocation>
</comment>
<evidence type="ECO:0000256" key="2">
    <source>
        <dbReference type="HAMAP-Rule" id="MF_00795"/>
    </source>
</evidence>
<name>A0A4R0NJ13_9SPHI</name>
<proteinExistence type="inferred from homology"/>
<dbReference type="SUPFAM" id="SSF110395">
    <property type="entry name" value="CutC-like"/>
    <property type="match status" value="1"/>
</dbReference>
<sequence>MNSGNSGSPLGAEGFNDGHSNPPSGAGGILEVCANGYESALAAQIGGAKRVELCDNLAEGGTTPSFGQIALAKKNLTIEVWPIIRPRGGDFLYSAIEFNLMKEDIKICKSLNCDGIVIGILQFDGSIDKTRCVELIELAKPLPVAFHRAFDMSNNMEKALEDLIELGIIRVLSSGGANSAIDGVETLAKLVKQANGRISMMPGAGINENNVQELIDKTGAKEFHASAKSFVASKMAFRNIESKMGSFEDEYQYELTSIEKVKALVKIIEKT</sequence>
<dbReference type="GO" id="GO:0005507">
    <property type="term" value="F:copper ion binding"/>
    <property type="evidence" value="ECO:0007669"/>
    <property type="project" value="TreeGrafter"/>
</dbReference>
<dbReference type="InterPro" id="IPR005627">
    <property type="entry name" value="CutC-like"/>
</dbReference>
<comment type="similarity">
    <text evidence="1 2">Belongs to the CutC family.</text>
</comment>